<dbReference type="GO" id="GO:0016779">
    <property type="term" value="F:nucleotidyltransferase activity"/>
    <property type="evidence" value="ECO:0007669"/>
    <property type="project" value="UniProtKB-KW"/>
</dbReference>
<dbReference type="Pfam" id="PF02348">
    <property type="entry name" value="CTP_transf_3"/>
    <property type="match status" value="1"/>
</dbReference>
<dbReference type="AlphaFoldDB" id="A0A3A9KCV5"/>
<comment type="caution">
    <text evidence="1">The sequence shown here is derived from an EMBL/GenBank/DDBJ whole genome shotgun (WGS) entry which is preliminary data.</text>
</comment>
<gene>
    <name evidence="1" type="ORF">CR203_07625</name>
</gene>
<name>A0A3A9KCV5_9BACI</name>
<evidence type="ECO:0000313" key="1">
    <source>
        <dbReference type="EMBL" id="RKL68341.1"/>
    </source>
</evidence>
<dbReference type="PANTHER" id="PTHR42866:SF1">
    <property type="entry name" value="SPORE COAT POLYSACCHARIDE BIOSYNTHESIS PROTEIN SPSF"/>
    <property type="match status" value="1"/>
</dbReference>
<keyword evidence="1" id="KW-0548">Nucleotidyltransferase</keyword>
<proteinExistence type="predicted"/>
<protein>
    <submittedName>
        <fullName evidence="1">Acylneuraminate cytidylyltransferase</fullName>
    </submittedName>
</protein>
<dbReference type="Gene3D" id="3.90.550.10">
    <property type="entry name" value="Spore Coat Polysaccharide Biosynthesis Protein SpsA, Chain A"/>
    <property type="match status" value="1"/>
</dbReference>
<dbReference type="InterPro" id="IPR029044">
    <property type="entry name" value="Nucleotide-diphossugar_trans"/>
</dbReference>
<dbReference type="PANTHER" id="PTHR42866">
    <property type="entry name" value="3-DEOXY-MANNO-OCTULOSONATE CYTIDYLYLTRANSFERASE"/>
    <property type="match status" value="1"/>
</dbReference>
<dbReference type="CDD" id="cd02518">
    <property type="entry name" value="GT2_SpsF"/>
    <property type="match status" value="1"/>
</dbReference>
<sequence length="245" mass="28691">MKVVAIIQARMGSTRLPGKVLKKINNKPLLEYQIERLKRSTYIDQLVIATTNKKSDDAIVEFCKSVGLSYFRGSEEDVLSRYYEAAKYFAAEVVVRITSDCPIIDPNVVDYVIATFKNNEYDYVSNTLERSYPRGMDTEVFAINVLKKAYKDAYKPFEREHVTPYIYLNPEMFKLYNLEYMTDQSSHRWTVDTKEDFILIEKILENFKSLDNDFSMEDTLSFLNKHPDLKEINADIEQKKVDYKL</sequence>
<dbReference type="EMBL" id="PDOE01000002">
    <property type="protein sequence ID" value="RKL68341.1"/>
    <property type="molecule type" value="Genomic_DNA"/>
</dbReference>
<dbReference type="OrthoDB" id="9815559at2"/>
<keyword evidence="1" id="KW-0808">Transferase</keyword>
<reference evidence="1 2" key="1">
    <citation type="submission" date="2017-10" db="EMBL/GenBank/DDBJ databases">
        <title>Bacillus sp. nov., a halophilic bacterium isolated from a Keqin Lake.</title>
        <authorList>
            <person name="Wang H."/>
        </authorList>
    </citation>
    <scope>NUCLEOTIDE SEQUENCE [LARGE SCALE GENOMIC DNA]</scope>
    <source>
        <strain evidence="1 2">KCTC 13187</strain>
    </source>
</reference>
<evidence type="ECO:0000313" key="2">
    <source>
        <dbReference type="Proteomes" id="UP000281498"/>
    </source>
</evidence>
<organism evidence="1 2">
    <name type="scientific">Salipaludibacillus neizhouensis</name>
    <dbReference type="NCBI Taxonomy" id="885475"/>
    <lineage>
        <taxon>Bacteria</taxon>
        <taxon>Bacillati</taxon>
        <taxon>Bacillota</taxon>
        <taxon>Bacilli</taxon>
        <taxon>Bacillales</taxon>
        <taxon>Bacillaceae</taxon>
    </lineage>
</organism>
<dbReference type="SUPFAM" id="SSF53448">
    <property type="entry name" value="Nucleotide-diphospho-sugar transferases"/>
    <property type="match status" value="1"/>
</dbReference>
<dbReference type="GO" id="GO:0005829">
    <property type="term" value="C:cytosol"/>
    <property type="evidence" value="ECO:0007669"/>
    <property type="project" value="TreeGrafter"/>
</dbReference>
<dbReference type="RefSeq" id="WP_110938681.1">
    <property type="nucleotide sequence ID" value="NZ_KZ614147.1"/>
</dbReference>
<keyword evidence="2" id="KW-1185">Reference proteome</keyword>
<dbReference type="InterPro" id="IPR003329">
    <property type="entry name" value="Cytidylyl_trans"/>
</dbReference>
<dbReference type="Proteomes" id="UP000281498">
    <property type="component" value="Unassembled WGS sequence"/>
</dbReference>
<accession>A0A3A9KCV5</accession>